<dbReference type="CDD" id="cd07516">
    <property type="entry name" value="HAD_Pase"/>
    <property type="match status" value="1"/>
</dbReference>
<sequence length="274" mass="30769">MNIKAICTDIDGTLLNKDRVLSPRLLRAIAKLPSDFPIILASSRMPAAMRHLLADMGRSGSPLISYNGGYIIDDLADTDRVLDNVDIDLDLCEQLTWLGKNTEIHFSLYHGEEWYEPQYDFWAEREAVNTKVQPVIKSAEKVFSKWKSESKGAHKVMCMGSAAEIDHFYHQALEKMGDHLHLYRSKDTYIEIAPKSISKASALGLLLEKKYDIRMEEVMAFGDNYNDIELLQQVGLGVAVANAREEVKAVANEISASNKEEGVALMIEKYLTGE</sequence>
<dbReference type="InterPro" id="IPR006379">
    <property type="entry name" value="HAD-SF_hydro_IIB"/>
</dbReference>
<dbReference type="InterPro" id="IPR000150">
    <property type="entry name" value="Cof"/>
</dbReference>
<dbReference type="PANTHER" id="PTHR10000">
    <property type="entry name" value="PHOSPHOSERINE PHOSPHATASE"/>
    <property type="match status" value="1"/>
</dbReference>
<accession>A0A1H3KPL2</accession>
<dbReference type="Gene3D" id="3.30.1240.10">
    <property type="match status" value="1"/>
</dbReference>
<dbReference type="Pfam" id="PF08282">
    <property type="entry name" value="Hydrolase_3"/>
    <property type="match status" value="1"/>
</dbReference>
<dbReference type="NCBIfam" id="TIGR00099">
    <property type="entry name" value="Cof-subfamily"/>
    <property type="match status" value="1"/>
</dbReference>
<evidence type="ECO:0008006" key="3">
    <source>
        <dbReference type="Google" id="ProtNLM"/>
    </source>
</evidence>
<dbReference type="RefSeq" id="WP_019596297.1">
    <property type="nucleotide sequence ID" value="NZ_FNQC01000001.1"/>
</dbReference>
<protein>
    <recommendedName>
        <fullName evidence="3">Haloacid dehalogenase</fullName>
    </recommendedName>
</protein>
<keyword evidence="2" id="KW-1185">Reference proteome</keyword>
<evidence type="ECO:0000313" key="2">
    <source>
        <dbReference type="Proteomes" id="UP000199663"/>
    </source>
</evidence>
<dbReference type="Gene3D" id="3.40.50.1000">
    <property type="entry name" value="HAD superfamily/HAD-like"/>
    <property type="match status" value="1"/>
</dbReference>
<reference evidence="1 2" key="1">
    <citation type="submission" date="2016-10" db="EMBL/GenBank/DDBJ databases">
        <authorList>
            <person name="Varghese N."/>
            <person name="Submissions S."/>
        </authorList>
    </citation>
    <scope>NUCLEOTIDE SEQUENCE [LARGE SCALE GENOMIC DNA]</scope>
    <source>
        <strain evidence="1 2">DSM 17997</strain>
    </source>
</reference>
<dbReference type="PANTHER" id="PTHR10000:SF8">
    <property type="entry name" value="HAD SUPERFAMILY HYDROLASE-LIKE, TYPE 3"/>
    <property type="match status" value="1"/>
</dbReference>
<organism evidence="1 2">
    <name type="scientific">Rhodonellum ikkaensis</name>
    <dbReference type="NCBI Taxonomy" id="336829"/>
    <lineage>
        <taxon>Bacteria</taxon>
        <taxon>Pseudomonadati</taxon>
        <taxon>Bacteroidota</taxon>
        <taxon>Cytophagia</taxon>
        <taxon>Cytophagales</taxon>
        <taxon>Cytophagaceae</taxon>
        <taxon>Rhodonellum</taxon>
    </lineage>
</organism>
<dbReference type="Proteomes" id="UP000199663">
    <property type="component" value="Unassembled WGS sequence"/>
</dbReference>
<dbReference type="EMBL" id="FNQC01000001">
    <property type="protein sequence ID" value="SDY53996.1"/>
    <property type="molecule type" value="Genomic_DNA"/>
</dbReference>
<dbReference type="InterPro" id="IPR023214">
    <property type="entry name" value="HAD_sf"/>
</dbReference>
<dbReference type="SFLD" id="SFLDG01140">
    <property type="entry name" value="C2.B:_Phosphomannomutase_and_P"/>
    <property type="match status" value="1"/>
</dbReference>
<dbReference type="PROSITE" id="PS01228">
    <property type="entry name" value="COF_1"/>
    <property type="match status" value="1"/>
</dbReference>
<dbReference type="InterPro" id="IPR036412">
    <property type="entry name" value="HAD-like_sf"/>
</dbReference>
<dbReference type="SUPFAM" id="SSF56784">
    <property type="entry name" value="HAD-like"/>
    <property type="match status" value="1"/>
</dbReference>
<gene>
    <name evidence="1" type="ORF">SAMN05444412_101470</name>
</gene>
<evidence type="ECO:0000313" key="1">
    <source>
        <dbReference type="EMBL" id="SDY53996.1"/>
    </source>
</evidence>
<dbReference type="SFLD" id="SFLDS00003">
    <property type="entry name" value="Haloacid_Dehalogenase"/>
    <property type="match status" value="1"/>
</dbReference>
<proteinExistence type="predicted"/>
<name>A0A1H3KPL2_9BACT</name>
<comment type="caution">
    <text evidence="1">The sequence shown here is derived from an EMBL/GenBank/DDBJ whole genome shotgun (WGS) entry which is preliminary data.</text>
</comment>
<dbReference type="NCBIfam" id="TIGR01484">
    <property type="entry name" value="HAD-SF-IIB"/>
    <property type="match status" value="1"/>
</dbReference>